<dbReference type="AlphaFoldDB" id="A0A8J1IP06"/>
<reference evidence="4" key="1">
    <citation type="submission" date="2025-08" db="UniProtKB">
        <authorList>
            <consortium name="RefSeq"/>
        </authorList>
    </citation>
    <scope>IDENTIFICATION</scope>
    <source>
        <strain evidence="4">Nigerian</strain>
        <tissue evidence="4">Liver and blood</tissue>
    </source>
</reference>
<dbReference type="GO" id="GO:0030414">
    <property type="term" value="F:peptidase inhibitor activity"/>
    <property type="evidence" value="ECO:0007669"/>
    <property type="project" value="InterPro"/>
</dbReference>
<dbReference type="KEGG" id="xtr:116406726"/>
<dbReference type="SUPFAM" id="SSF57256">
    <property type="entry name" value="Elafin-like"/>
    <property type="match status" value="2"/>
</dbReference>
<name>A0A8J1IP06_XENTR</name>
<dbReference type="SMART" id="SM00217">
    <property type="entry name" value="WAP"/>
    <property type="match status" value="2"/>
</dbReference>
<feature type="chain" id="PRO_5035241863" evidence="1">
    <location>
        <begin position="25"/>
        <end position="135"/>
    </location>
</feature>
<organism evidence="3 4">
    <name type="scientific">Xenopus tropicalis</name>
    <name type="common">Western clawed frog</name>
    <name type="synonym">Silurana tropicalis</name>
    <dbReference type="NCBI Taxonomy" id="8364"/>
    <lineage>
        <taxon>Eukaryota</taxon>
        <taxon>Metazoa</taxon>
        <taxon>Chordata</taxon>
        <taxon>Craniata</taxon>
        <taxon>Vertebrata</taxon>
        <taxon>Euteleostomi</taxon>
        <taxon>Amphibia</taxon>
        <taxon>Batrachia</taxon>
        <taxon>Anura</taxon>
        <taxon>Pipoidea</taxon>
        <taxon>Pipidae</taxon>
        <taxon>Xenopodinae</taxon>
        <taxon>Xenopus</taxon>
        <taxon>Silurana</taxon>
    </lineage>
</organism>
<dbReference type="GeneID" id="116406726"/>
<dbReference type="InterPro" id="IPR036645">
    <property type="entry name" value="Elafin-like_sf"/>
</dbReference>
<dbReference type="Gene3D" id="4.10.75.10">
    <property type="entry name" value="Elafin-like"/>
    <property type="match status" value="2"/>
</dbReference>
<evidence type="ECO:0000313" key="3">
    <source>
        <dbReference type="Proteomes" id="UP000008143"/>
    </source>
</evidence>
<dbReference type="RefSeq" id="XP_031747319.1">
    <property type="nucleotide sequence ID" value="XM_031891459.1"/>
</dbReference>
<dbReference type="AGR" id="Xenbase:XB-GENE-29091887"/>
<evidence type="ECO:0000259" key="2">
    <source>
        <dbReference type="PROSITE" id="PS51390"/>
    </source>
</evidence>
<feature type="signal peptide" evidence="1">
    <location>
        <begin position="1"/>
        <end position="24"/>
    </location>
</feature>
<dbReference type="GO" id="GO:0005576">
    <property type="term" value="C:extracellular region"/>
    <property type="evidence" value="ECO:0007669"/>
    <property type="project" value="InterPro"/>
</dbReference>
<dbReference type="Xenbase" id="XB-GENE-29091887">
    <property type="gene designation" value="LOC116406726"/>
</dbReference>
<feature type="domain" description="WAP" evidence="2">
    <location>
        <begin position="22"/>
        <end position="71"/>
    </location>
</feature>
<dbReference type="Proteomes" id="UP000008143">
    <property type="component" value="Chromosome 8"/>
</dbReference>
<sequence length="135" mass="15289">MRVHPLYAFLLLTVIVIWLDCTAAKSGCPSIPANAHCRGHHDSNKCRKDNDCKSWQRCCYNGCYWDCADVPHDGCPSIPANARCWGHHDSNKCRKDNDCKSWQKCCYNGCYWDCENVPHGGPPPHHPPPDHHPGH</sequence>
<accession>A0A8J1IP06</accession>
<dbReference type="OrthoDB" id="5853592at2759"/>
<keyword evidence="3" id="KW-1185">Reference proteome</keyword>
<proteinExistence type="predicted"/>
<keyword evidence="1" id="KW-0732">Signal</keyword>
<protein>
    <submittedName>
        <fullName evidence="4">WAP four-disulfide core domain protein 2-like</fullName>
    </submittedName>
</protein>
<dbReference type="PROSITE" id="PS51390">
    <property type="entry name" value="WAP"/>
    <property type="match status" value="1"/>
</dbReference>
<evidence type="ECO:0000256" key="1">
    <source>
        <dbReference type="SAM" id="SignalP"/>
    </source>
</evidence>
<dbReference type="Pfam" id="PF00095">
    <property type="entry name" value="WAP"/>
    <property type="match status" value="2"/>
</dbReference>
<gene>
    <name evidence="4 5" type="primary">LOC116406726</name>
</gene>
<dbReference type="InterPro" id="IPR008197">
    <property type="entry name" value="WAP_dom"/>
</dbReference>
<evidence type="ECO:0000313" key="5">
    <source>
        <dbReference type="Xenbase" id="XB-GENE-29091887"/>
    </source>
</evidence>
<evidence type="ECO:0000313" key="4">
    <source>
        <dbReference type="RefSeq" id="XP_031747319.1"/>
    </source>
</evidence>